<sequence>MEFHPLGHLWRLDSDSLATLYTLILGRLFQGTSAALVYSAGLALLGDAVGRDSVGESMGYVTLSITIAMFIGPTLGGILFDAGGERAVFGFAYAVIALDIILRLAVVEERADLSPRLVDSGDGRQYGSASESAPLLREASPNTDHPHTTENNKGNSIVALLKNPRILAALMGWMAVGAFLYSFDAVLPIYVHNEFGWSSTGVGLIFLPLMIPNIAGPLYGRLVDSSQHGPRLFGTLGFLMNAPPLILLCLVQADTRSASWILCILLLFIGFGLAVLGPCFMAEVFSAVTDMEKEASSEGGEAKSMMAQAYGLYNSALALGQLLGPLVAGPLLSFFGWKVLTTGFGVFSGLCGVLMALFLGGFIRTTTFRERRSSHGS</sequence>
<keyword evidence="5 7" id="KW-0472">Membrane</keyword>
<gene>
    <name evidence="9" type="ORF">Plec18167_009483</name>
</gene>
<feature type="transmembrane region" description="Helical" evidence="7">
    <location>
        <begin position="344"/>
        <end position="363"/>
    </location>
</feature>
<evidence type="ECO:0000313" key="9">
    <source>
        <dbReference type="EMBL" id="KAL1865215.1"/>
    </source>
</evidence>
<keyword evidence="3 7" id="KW-0812">Transmembrane</keyword>
<feature type="transmembrane region" description="Helical" evidence="7">
    <location>
        <begin position="166"/>
        <end position="191"/>
    </location>
</feature>
<accession>A0ABR3WP54</accession>
<dbReference type="InterPro" id="IPR036259">
    <property type="entry name" value="MFS_trans_sf"/>
</dbReference>
<evidence type="ECO:0000256" key="7">
    <source>
        <dbReference type="SAM" id="Phobius"/>
    </source>
</evidence>
<feature type="transmembrane region" description="Helical" evidence="7">
    <location>
        <begin position="232"/>
        <end position="253"/>
    </location>
</feature>
<keyword evidence="2" id="KW-0813">Transport</keyword>
<evidence type="ECO:0000259" key="8">
    <source>
        <dbReference type="PROSITE" id="PS50850"/>
    </source>
</evidence>
<evidence type="ECO:0000256" key="5">
    <source>
        <dbReference type="ARBA" id="ARBA00023136"/>
    </source>
</evidence>
<dbReference type="EMBL" id="JAVDPF010000063">
    <property type="protein sequence ID" value="KAL1865215.1"/>
    <property type="molecule type" value="Genomic_DNA"/>
</dbReference>
<name>A0ABR3WP54_9EURO</name>
<keyword evidence="10" id="KW-1185">Reference proteome</keyword>
<dbReference type="Proteomes" id="UP001583193">
    <property type="component" value="Unassembled WGS sequence"/>
</dbReference>
<dbReference type="PROSITE" id="PS50850">
    <property type="entry name" value="MFS"/>
    <property type="match status" value="1"/>
</dbReference>
<feature type="transmembrane region" description="Helical" evidence="7">
    <location>
        <begin position="57"/>
        <end position="80"/>
    </location>
</feature>
<feature type="transmembrane region" description="Helical" evidence="7">
    <location>
        <begin position="259"/>
        <end position="288"/>
    </location>
</feature>
<dbReference type="Pfam" id="PF07690">
    <property type="entry name" value="MFS_1"/>
    <property type="match status" value="1"/>
</dbReference>
<evidence type="ECO:0000256" key="2">
    <source>
        <dbReference type="ARBA" id="ARBA00022448"/>
    </source>
</evidence>
<reference evidence="9 10" key="1">
    <citation type="journal article" date="2024" name="IMA Fungus">
        <title>IMA Genome - F19 : A genome assembly and annotation guide to empower mycologists, including annotated draft genome sequences of Ceratocystis pirilliformis, Diaporthe australafricana, Fusarium ophioides, Paecilomyces lecythidis, and Sporothrix stenoceras.</title>
        <authorList>
            <person name="Aylward J."/>
            <person name="Wilson A.M."/>
            <person name="Visagie C.M."/>
            <person name="Spraker J."/>
            <person name="Barnes I."/>
            <person name="Buitendag C."/>
            <person name="Ceriani C."/>
            <person name="Del Mar Angel L."/>
            <person name="du Plessis D."/>
            <person name="Fuchs T."/>
            <person name="Gasser K."/>
            <person name="Kramer D."/>
            <person name="Li W."/>
            <person name="Munsamy K."/>
            <person name="Piso A."/>
            <person name="Price J.L."/>
            <person name="Sonnekus B."/>
            <person name="Thomas C."/>
            <person name="van der Nest A."/>
            <person name="van Dijk A."/>
            <person name="van Heerden A."/>
            <person name="van Vuuren N."/>
            <person name="Yilmaz N."/>
            <person name="Duong T.A."/>
            <person name="van der Merwe N.A."/>
            <person name="Wingfield M.J."/>
            <person name="Wingfield B.D."/>
        </authorList>
    </citation>
    <scope>NUCLEOTIDE SEQUENCE [LARGE SCALE GENOMIC DNA]</scope>
    <source>
        <strain evidence="9 10">CMW 18167</strain>
    </source>
</reference>
<dbReference type="InterPro" id="IPR050930">
    <property type="entry name" value="MFS_Vesicular_Transporter"/>
</dbReference>
<evidence type="ECO:0000256" key="3">
    <source>
        <dbReference type="ARBA" id="ARBA00022692"/>
    </source>
</evidence>
<feature type="region of interest" description="Disordered" evidence="6">
    <location>
        <begin position="122"/>
        <end position="153"/>
    </location>
</feature>
<evidence type="ECO:0000313" key="10">
    <source>
        <dbReference type="Proteomes" id="UP001583193"/>
    </source>
</evidence>
<evidence type="ECO:0000256" key="1">
    <source>
        <dbReference type="ARBA" id="ARBA00004141"/>
    </source>
</evidence>
<dbReference type="Gene3D" id="1.20.1250.20">
    <property type="entry name" value="MFS general substrate transporter like domains"/>
    <property type="match status" value="1"/>
</dbReference>
<dbReference type="PANTHER" id="PTHR23506:SF23">
    <property type="entry name" value="GH10249P"/>
    <property type="match status" value="1"/>
</dbReference>
<dbReference type="PANTHER" id="PTHR23506">
    <property type="entry name" value="GH10249P"/>
    <property type="match status" value="1"/>
</dbReference>
<dbReference type="InterPro" id="IPR011701">
    <property type="entry name" value="MFS"/>
</dbReference>
<evidence type="ECO:0000256" key="6">
    <source>
        <dbReference type="SAM" id="MobiDB-lite"/>
    </source>
</evidence>
<comment type="subcellular location">
    <subcellularLocation>
        <location evidence="1">Membrane</location>
        <topology evidence="1">Multi-pass membrane protein</topology>
    </subcellularLocation>
</comment>
<evidence type="ECO:0000256" key="4">
    <source>
        <dbReference type="ARBA" id="ARBA00022989"/>
    </source>
</evidence>
<keyword evidence="4 7" id="KW-1133">Transmembrane helix</keyword>
<comment type="caution">
    <text evidence="9">The sequence shown here is derived from an EMBL/GenBank/DDBJ whole genome shotgun (WGS) entry which is preliminary data.</text>
</comment>
<dbReference type="SUPFAM" id="SSF103473">
    <property type="entry name" value="MFS general substrate transporter"/>
    <property type="match status" value="1"/>
</dbReference>
<feature type="transmembrane region" description="Helical" evidence="7">
    <location>
        <begin position="309"/>
        <end position="332"/>
    </location>
</feature>
<proteinExistence type="predicted"/>
<feature type="transmembrane region" description="Helical" evidence="7">
    <location>
        <begin position="86"/>
        <end position="106"/>
    </location>
</feature>
<dbReference type="InterPro" id="IPR020846">
    <property type="entry name" value="MFS_dom"/>
</dbReference>
<feature type="domain" description="Major facilitator superfamily (MFS) profile" evidence="8">
    <location>
        <begin position="1"/>
        <end position="373"/>
    </location>
</feature>
<feature type="transmembrane region" description="Helical" evidence="7">
    <location>
        <begin position="197"/>
        <end position="220"/>
    </location>
</feature>
<feature type="transmembrane region" description="Helical" evidence="7">
    <location>
        <begin position="20"/>
        <end position="45"/>
    </location>
</feature>
<organism evidence="9 10">
    <name type="scientific">Paecilomyces lecythidis</name>
    <dbReference type="NCBI Taxonomy" id="3004212"/>
    <lineage>
        <taxon>Eukaryota</taxon>
        <taxon>Fungi</taxon>
        <taxon>Dikarya</taxon>
        <taxon>Ascomycota</taxon>
        <taxon>Pezizomycotina</taxon>
        <taxon>Eurotiomycetes</taxon>
        <taxon>Eurotiomycetidae</taxon>
        <taxon>Eurotiales</taxon>
        <taxon>Thermoascaceae</taxon>
        <taxon>Paecilomyces</taxon>
    </lineage>
</organism>
<protein>
    <recommendedName>
        <fullName evidence="8">Major facilitator superfamily (MFS) profile domain-containing protein</fullName>
    </recommendedName>
</protein>